<evidence type="ECO:0000313" key="1">
    <source>
        <dbReference type="EMBL" id="KAF4626117.1"/>
    </source>
</evidence>
<comment type="caution">
    <text evidence="1">The sequence shown here is derived from an EMBL/GenBank/DDBJ whole genome shotgun (WGS) entry which is preliminary data.</text>
</comment>
<dbReference type="Proteomes" id="UP000566819">
    <property type="component" value="Unassembled WGS sequence"/>
</dbReference>
<name>A0A8H4R9U7_9HELO</name>
<dbReference type="EMBL" id="JAAMPI010001221">
    <property type="protein sequence ID" value="KAF4626117.1"/>
    <property type="molecule type" value="Genomic_DNA"/>
</dbReference>
<protein>
    <submittedName>
        <fullName evidence="1">Uncharacterized protein</fullName>
    </submittedName>
</protein>
<proteinExistence type="predicted"/>
<dbReference type="OrthoDB" id="6077919at2759"/>
<dbReference type="AlphaFoldDB" id="A0A8H4R9U7"/>
<organism evidence="1 2">
    <name type="scientific">Cudoniella acicularis</name>
    <dbReference type="NCBI Taxonomy" id="354080"/>
    <lineage>
        <taxon>Eukaryota</taxon>
        <taxon>Fungi</taxon>
        <taxon>Dikarya</taxon>
        <taxon>Ascomycota</taxon>
        <taxon>Pezizomycotina</taxon>
        <taxon>Leotiomycetes</taxon>
        <taxon>Helotiales</taxon>
        <taxon>Tricladiaceae</taxon>
        <taxon>Cudoniella</taxon>
    </lineage>
</organism>
<keyword evidence="2" id="KW-1185">Reference proteome</keyword>
<accession>A0A8H4R9U7</accession>
<evidence type="ECO:0000313" key="2">
    <source>
        <dbReference type="Proteomes" id="UP000566819"/>
    </source>
</evidence>
<reference evidence="1 2" key="1">
    <citation type="submission" date="2020-03" db="EMBL/GenBank/DDBJ databases">
        <title>Draft Genome Sequence of Cudoniella acicularis.</title>
        <authorList>
            <person name="Buettner E."/>
            <person name="Kellner H."/>
        </authorList>
    </citation>
    <scope>NUCLEOTIDE SEQUENCE [LARGE SCALE GENOMIC DNA]</scope>
    <source>
        <strain evidence="1 2">DSM 108380</strain>
    </source>
</reference>
<gene>
    <name evidence="1" type="ORF">G7Y89_g12046</name>
</gene>
<sequence>MSHPSLISIDPVAITDVKVLGCMIELASADQPFGKVKHGMLALEARTLPLSDLGDKIRPNVNPSWKRALAIMPEAVDGIALDFPQQGMPEGELKALVLGLTFSNVGEHCLSLLVLHGLEGGTYERVGHAVMHTSEALQTTEKILARAKREYMAPATSQIVPEGNLERHENTTGACVQYMYKSSLVKNVSENRLKNEERDSENQFRNLNKLDDRACFDTIVIRWVKYHIYSPKGCIAFPFAKARTFYGVEDERHWRCQVTDCVFMVTKPTKKFDLHLTSKHIDGGLRWYCGDLKCEGRSWYGMAKKSIRKHVETIHSGNVEEAWKKCALLHPTNLDDHFQSRKDLKSLQLPFDSIPWIHKTQEPVHPELIGDISSMVMLMFDNQEQFKCYYVYTRISPWSARSDVAPALTIFYKSEIISIKFIVDTIIDYGLTVAELFAQYSTPKVFDRRFYTLVKMLDHPSNKRILRLKVTPTEIVQALRQVGMNEDSILIDWSMCRFDWKMNMPGLCLGLDALRGNGDFGPCARTQCAREHPSISEAAQPALDI</sequence>